<sequence>MLYKSRLLTKPHVFTSGIEGPACDREGNLYAVNYARKHTIGAVTPQGDSRLFLELPAGATGNAIRFHPSGRMFIADYTGHRILSVDMQSLEIDTFMEQPAMNQPNDLAVTRSGIWFASDPNWKQSDGKLWRIDENGKAELLESGMGTTNGIEVSYDERTLYVNETIQRRIWQYDLTADRRINNKRLFYEFADYGLDGMRCDVEGNVYVTRFGKGTIAVLTPQGKPIREITLHGKQCTNLTFGGTDGRSCYVTMADTGSVETFRTEVAGRCWALLHGQ</sequence>
<organism evidence="2 3">
    <name type="scientific">Cohnella nanjingensis</name>
    <dbReference type="NCBI Taxonomy" id="1387779"/>
    <lineage>
        <taxon>Bacteria</taxon>
        <taxon>Bacillati</taxon>
        <taxon>Bacillota</taxon>
        <taxon>Bacilli</taxon>
        <taxon>Bacillales</taxon>
        <taxon>Paenibacillaceae</taxon>
        <taxon>Cohnella</taxon>
    </lineage>
</organism>
<dbReference type="InterPro" id="IPR011042">
    <property type="entry name" value="6-blade_b-propeller_TolB-like"/>
</dbReference>
<protein>
    <submittedName>
        <fullName evidence="2">SMP-30/gluconolactonase/LRE family protein</fullName>
    </submittedName>
</protein>
<dbReference type="Proteomes" id="UP000547209">
    <property type="component" value="Unassembled WGS sequence"/>
</dbReference>
<gene>
    <name evidence="2" type="ORF">H7C19_11400</name>
</gene>
<dbReference type="Pfam" id="PF08450">
    <property type="entry name" value="SGL"/>
    <property type="match status" value="1"/>
</dbReference>
<accession>A0A7X0RPH3</accession>
<name>A0A7X0RPH3_9BACL</name>
<dbReference type="PANTHER" id="PTHR47572:SF5">
    <property type="entry name" value="BLR2277 PROTEIN"/>
    <property type="match status" value="1"/>
</dbReference>
<dbReference type="Gene3D" id="2.120.10.30">
    <property type="entry name" value="TolB, C-terminal domain"/>
    <property type="match status" value="1"/>
</dbReference>
<dbReference type="SUPFAM" id="SSF63829">
    <property type="entry name" value="Calcium-dependent phosphotriesterase"/>
    <property type="match status" value="1"/>
</dbReference>
<reference evidence="2 3" key="1">
    <citation type="submission" date="2020-08" db="EMBL/GenBank/DDBJ databases">
        <title>Cohnella phylogeny.</title>
        <authorList>
            <person name="Dunlap C."/>
        </authorList>
    </citation>
    <scope>NUCLEOTIDE SEQUENCE [LARGE SCALE GENOMIC DNA]</scope>
    <source>
        <strain evidence="2 3">DSM 28246</strain>
    </source>
</reference>
<keyword evidence="3" id="KW-1185">Reference proteome</keyword>
<evidence type="ECO:0000313" key="3">
    <source>
        <dbReference type="Proteomes" id="UP000547209"/>
    </source>
</evidence>
<dbReference type="InterPro" id="IPR051262">
    <property type="entry name" value="SMP-30/CGR1_Lactonase"/>
</dbReference>
<dbReference type="EMBL" id="JACJVP010000019">
    <property type="protein sequence ID" value="MBB6671283.1"/>
    <property type="molecule type" value="Genomic_DNA"/>
</dbReference>
<evidence type="ECO:0000313" key="2">
    <source>
        <dbReference type="EMBL" id="MBB6671283.1"/>
    </source>
</evidence>
<evidence type="ECO:0000259" key="1">
    <source>
        <dbReference type="Pfam" id="PF08450"/>
    </source>
</evidence>
<dbReference type="PANTHER" id="PTHR47572">
    <property type="entry name" value="LIPOPROTEIN-RELATED"/>
    <property type="match status" value="1"/>
</dbReference>
<comment type="caution">
    <text evidence="2">The sequence shown here is derived from an EMBL/GenBank/DDBJ whole genome shotgun (WGS) entry which is preliminary data.</text>
</comment>
<proteinExistence type="predicted"/>
<dbReference type="RefSeq" id="WP_185142768.1">
    <property type="nucleotide sequence ID" value="NZ_JACJVP010000019.1"/>
</dbReference>
<dbReference type="InterPro" id="IPR013658">
    <property type="entry name" value="SGL"/>
</dbReference>
<dbReference type="AlphaFoldDB" id="A0A7X0RPH3"/>
<feature type="domain" description="SMP-30/Gluconolactonase/LRE-like region" evidence="1">
    <location>
        <begin position="19"/>
        <end position="254"/>
    </location>
</feature>